<gene>
    <name evidence="1" type="ORF">P857_352</name>
</gene>
<evidence type="ECO:0000313" key="2">
    <source>
        <dbReference type="Proteomes" id="UP000018951"/>
    </source>
</evidence>
<dbReference type="Proteomes" id="UP000018951">
    <property type="component" value="Unassembled WGS sequence"/>
</dbReference>
<comment type="caution">
    <text evidence="1">The sequence shown here is derived from an EMBL/GenBank/DDBJ whole genome shotgun (WGS) entry which is preliminary data.</text>
</comment>
<accession>W2V197</accession>
<sequence length="41" mass="5015">MSNFDNIILLKINHIFEVLLSDKYYRYIIFYGGRSSKIWDK</sequence>
<dbReference type="STRING" id="1401685.P857_352"/>
<protein>
    <submittedName>
        <fullName evidence="1">Uncharacterized protein</fullName>
    </submittedName>
</protein>
<reference evidence="1 2" key="1">
    <citation type="journal article" date="2013" name="PLoS ONE">
        <title>Bacterial endosymbiosis in a chordate host: long-term co-evolution and conservation of secondary metabolism.</title>
        <authorList>
            <person name="Kwan J.C."/>
            <person name="Schmidt E.W."/>
        </authorList>
    </citation>
    <scope>NUCLEOTIDE SEQUENCE [LARGE SCALE GENOMIC DNA]</scope>
    <source>
        <strain evidence="2">L6</strain>
    </source>
</reference>
<name>W2V197_9RICK</name>
<organism evidence="1 2">
    <name type="scientific">Candidatus Xenolissoclinum pacificiensis L6</name>
    <dbReference type="NCBI Taxonomy" id="1401685"/>
    <lineage>
        <taxon>Bacteria</taxon>
        <taxon>Pseudomonadati</taxon>
        <taxon>Pseudomonadota</taxon>
        <taxon>Alphaproteobacteria</taxon>
        <taxon>Rickettsiales</taxon>
        <taxon>Anaplasmataceae</taxon>
        <taxon>Candidatus Xenolissoclinum</taxon>
    </lineage>
</organism>
<keyword evidence="2" id="KW-1185">Reference proteome</keyword>
<evidence type="ECO:0000313" key="1">
    <source>
        <dbReference type="EMBL" id="ETO91437.1"/>
    </source>
</evidence>
<dbReference type="EMBL" id="AXCJ01000005">
    <property type="protein sequence ID" value="ETO91437.1"/>
    <property type="molecule type" value="Genomic_DNA"/>
</dbReference>
<dbReference type="AlphaFoldDB" id="W2V197"/>
<proteinExistence type="predicted"/>